<accession>A0A2N9VYX6</accession>
<protein>
    <submittedName>
        <fullName evidence="2">Uncharacterized protein</fullName>
    </submittedName>
</protein>
<dbReference type="EMBL" id="MZMT01000028">
    <property type="protein sequence ID" value="PIO44694.1"/>
    <property type="molecule type" value="Genomic_DNA"/>
</dbReference>
<proteinExistence type="predicted"/>
<evidence type="ECO:0000313" key="2">
    <source>
        <dbReference type="EMBL" id="PIO44694.1"/>
    </source>
</evidence>
<sequence>MNHAKVQAPKSGPMDRDISADMADTALALAHDRSDPNALQHSANHGRSGKSAAMNRLRRDQGKS</sequence>
<reference evidence="2 3" key="1">
    <citation type="journal article" date="2017" name="Int J Environ Stud">
        <title>Does the Miocene-Pliocene relict legume Oxytropis triphylla form nitrogen-fixing nodules with a combination of bacterial strains?</title>
        <authorList>
            <person name="Safronova V."/>
            <person name="Belimov A."/>
            <person name="Sazanova A."/>
            <person name="Kuznetsova I."/>
            <person name="Popova J."/>
            <person name="Andronov E."/>
            <person name="Verkhozina A."/>
            <person name="Tikhonovich I."/>
        </authorList>
    </citation>
    <scope>NUCLEOTIDE SEQUENCE [LARGE SCALE GENOMIC DNA]</scope>
    <source>
        <strain evidence="2 3">Tri-38</strain>
    </source>
</reference>
<feature type="region of interest" description="Disordered" evidence="1">
    <location>
        <begin position="1"/>
        <end position="64"/>
    </location>
</feature>
<organism evidence="2 3">
    <name type="scientific">Phyllobacterium zundukense</name>
    <dbReference type="NCBI Taxonomy" id="1867719"/>
    <lineage>
        <taxon>Bacteria</taxon>
        <taxon>Pseudomonadati</taxon>
        <taxon>Pseudomonadota</taxon>
        <taxon>Alphaproteobacteria</taxon>
        <taxon>Hyphomicrobiales</taxon>
        <taxon>Phyllobacteriaceae</taxon>
        <taxon>Phyllobacterium</taxon>
    </lineage>
</organism>
<gene>
    <name evidence="2" type="ORF">B5P45_12665</name>
</gene>
<dbReference type="Proteomes" id="UP000232163">
    <property type="component" value="Unassembled WGS sequence"/>
</dbReference>
<comment type="caution">
    <text evidence="2">The sequence shown here is derived from an EMBL/GenBank/DDBJ whole genome shotgun (WGS) entry which is preliminary data.</text>
</comment>
<evidence type="ECO:0000313" key="3">
    <source>
        <dbReference type="Proteomes" id="UP000232163"/>
    </source>
</evidence>
<dbReference type="AlphaFoldDB" id="A0A2N9VYX6"/>
<name>A0A2N9VYX6_9HYPH</name>
<dbReference type="KEGG" id="pht:BLM14_26500"/>
<evidence type="ECO:0000256" key="1">
    <source>
        <dbReference type="SAM" id="MobiDB-lite"/>
    </source>
</evidence>
<keyword evidence="3" id="KW-1185">Reference proteome</keyword>